<gene>
    <name evidence="2" type="ORF">H5410_056787</name>
</gene>
<evidence type="ECO:0000256" key="1">
    <source>
        <dbReference type="SAM" id="MobiDB-lite"/>
    </source>
</evidence>
<reference evidence="2 3" key="1">
    <citation type="submission" date="2020-09" db="EMBL/GenBank/DDBJ databases">
        <title>De no assembly of potato wild relative species, Solanum commersonii.</title>
        <authorList>
            <person name="Cho K."/>
        </authorList>
    </citation>
    <scope>NUCLEOTIDE SEQUENCE [LARGE SCALE GENOMIC DNA]</scope>
    <source>
        <strain evidence="2">LZ3.2</strain>
        <tissue evidence="2">Leaf</tissue>
    </source>
</reference>
<feature type="region of interest" description="Disordered" evidence="1">
    <location>
        <begin position="125"/>
        <end position="144"/>
    </location>
</feature>
<evidence type="ECO:0000313" key="2">
    <source>
        <dbReference type="EMBL" id="KAG5576653.1"/>
    </source>
</evidence>
<dbReference type="Proteomes" id="UP000824120">
    <property type="component" value="Chromosome 11"/>
</dbReference>
<evidence type="ECO:0000313" key="3">
    <source>
        <dbReference type="Proteomes" id="UP000824120"/>
    </source>
</evidence>
<protein>
    <recommendedName>
        <fullName evidence="4">Polyprotein protein</fullName>
    </recommendedName>
</protein>
<sequence>MLLKMGHLAHSTDVRVTRLKGETFEVTDLKAEVADLRKDMDYLKSSDFTSLLEVADDVDSLTTSKIPPTTTGDIHRDVMAAEDRDVETDEEQIDLRDAEVYDDMADLEDVMFETACQTSLRVTTISGSNGANPSEVTPGTEAQV</sequence>
<dbReference type="AlphaFoldDB" id="A0A9J5WMS5"/>
<accession>A0A9J5WMS5</accession>
<keyword evidence="3" id="KW-1185">Reference proteome</keyword>
<organism evidence="2 3">
    <name type="scientific">Solanum commersonii</name>
    <name type="common">Commerson's wild potato</name>
    <name type="synonym">Commerson's nightshade</name>
    <dbReference type="NCBI Taxonomy" id="4109"/>
    <lineage>
        <taxon>Eukaryota</taxon>
        <taxon>Viridiplantae</taxon>
        <taxon>Streptophyta</taxon>
        <taxon>Embryophyta</taxon>
        <taxon>Tracheophyta</taxon>
        <taxon>Spermatophyta</taxon>
        <taxon>Magnoliopsida</taxon>
        <taxon>eudicotyledons</taxon>
        <taxon>Gunneridae</taxon>
        <taxon>Pentapetalae</taxon>
        <taxon>asterids</taxon>
        <taxon>lamiids</taxon>
        <taxon>Solanales</taxon>
        <taxon>Solanaceae</taxon>
        <taxon>Solanoideae</taxon>
        <taxon>Solaneae</taxon>
        <taxon>Solanum</taxon>
    </lineage>
</organism>
<comment type="caution">
    <text evidence="2">The sequence shown here is derived from an EMBL/GenBank/DDBJ whole genome shotgun (WGS) entry which is preliminary data.</text>
</comment>
<dbReference type="EMBL" id="JACXVP010000011">
    <property type="protein sequence ID" value="KAG5576653.1"/>
    <property type="molecule type" value="Genomic_DNA"/>
</dbReference>
<proteinExistence type="predicted"/>
<name>A0A9J5WMS5_SOLCO</name>
<evidence type="ECO:0008006" key="4">
    <source>
        <dbReference type="Google" id="ProtNLM"/>
    </source>
</evidence>